<dbReference type="PANTHER" id="PTHR34502">
    <property type="entry name" value="DUF6594 DOMAIN-CONTAINING PROTEIN-RELATED"/>
    <property type="match status" value="1"/>
</dbReference>
<dbReference type="Proteomes" id="UP001172684">
    <property type="component" value="Unassembled WGS sequence"/>
</dbReference>
<keyword evidence="5" id="KW-1185">Reference proteome</keyword>
<feature type="region of interest" description="Disordered" evidence="1">
    <location>
        <begin position="1"/>
        <end position="47"/>
    </location>
</feature>
<dbReference type="InterPro" id="IPR046529">
    <property type="entry name" value="DUF6594"/>
</dbReference>
<organism evidence="4 5">
    <name type="scientific">Coniosporium apollinis</name>
    <dbReference type="NCBI Taxonomy" id="61459"/>
    <lineage>
        <taxon>Eukaryota</taxon>
        <taxon>Fungi</taxon>
        <taxon>Dikarya</taxon>
        <taxon>Ascomycota</taxon>
        <taxon>Pezizomycotina</taxon>
        <taxon>Dothideomycetes</taxon>
        <taxon>Dothideomycetes incertae sedis</taxon>
        <taxon>Coniosporium</taxon>
    </lineage>
</organism>
<sequence length="338" mass="38174">MGEGGATAKAVELTDVQAKDIERGDPNPISPVSPSSTFAPPQRLPRRETHESVCHGYPRLAHWVGREPSFAIFRRFATLNAKNILYLQAEIAYLELELDELERLNSDDCGSLQTHLQGLLSAPEGSNGHKQMQKMLEIRAKLKEYNHMLLEHTKLYRLPEPNPSDFSELRTHLDHHSPDGSAWLKVPEDVWEVDEESATIHHDLVALSQRNVSTDHFTSWVIDWLVVHCAKLKHRLSGKKDEEFTEIDDRKINRAVGTFTTIFGSLLPTASVFALYYIHNTIWRLTFIMLFSCFFSTCLAVFTDARRIEIFAGAVALASVQVVFISTTEGGSYVEPKS</sequence>
<evidence type="ECO:0000313" key="5">
    <source>
        <dbReference type="Proteomes" id="UP001172684"/>
    </source>
</evidence>
<feature type="transmembrane region" description="Helical" evidence="2">
    <location>
        <begin position="255"/>
        <end position="276"/>
    </location>
</feature>
<keyword evidence="2" id="KW-0472">Membrane</keyword>
<protein>
    <recommendedName>
        <fullName evidence="3">DUF6594 domain-containing protein</fullName>
    </recommendedName>
</protein>
<reference evidence="4" key="1">
    <citation type="submission" date="2022-10" db="EMBL/GenBank/DDBJ databases">
        <title>Culturing micro-colonial fungi from biological soil crusts in the Mojave desert and describing Neophaeococcomyces mojavensis, and introducing the new genera and species Taxawa tesnikishii.</title>
        <authorList>
            <person name="Kurbessoian T."/>
            <person name="Stajich J.E."/>
        </authorList>
    </citation>
    <scope>NUCLEOTIDE SEQUENCE</scope>
    <source>
        <strain evidence="4">TK_1</strain>
    </source>
</reference>
<proteinExistence type="predicted"/>
<evidence type="ECO:0000256" key="1">
    <source>
        <dbReference type="SAM" id="MobiDB-lite"/>
    </source>
</evidence>
<feature type="compositionally biased region" description="Polar residues" evidence="1">
    <location>
        <begin position="30"/>
        <end position="39"/>
    </location>
</feature>
<gene>
    <name evidence="4" type="ORF">H2201_002647</name>
</gene>
<keyword evidence="2" id="KW-0812">Transmembrane</keyword>
<name>A0ABQ9NZG6_9PEZI</name>
<dbReference type="EMBL" id="JAPDRL010000014">
    <property type="protein sequence ID" value="KAJ9667128.1"/>
    <property type="molecule type" value="Genomic_DNA"/>
</dbReference>
<dbReference type="PANTHER" id="PTHR34502:SF5">
    <property type="entry name" value="DUF6594 DOMAIN-CONTAINING PROTEIN"/>
    <property type="match status" value="1"/>
</dbReference>
<feature type="transmembrane region" description="Helical" evidence="2">
    <location>
        <begin position="282"/>
        <end position="303"/>
    </location>
</feature>
<feature type="domain" description="DUF6594" evidence="3">
    <location>
        <begin position="57"/>
        <end position="322"/>
    </location>
</feature>
<accession>A0ABQ9NZG6</accession>
<dbReference type="Pfam" id="PF20237">
    <property type="entry name" value="DUF6594"/>
    <property type="match status" value="1"/>
</dbReference>
<feature type="transmembrane region" description="Helical" evidence="2">
    <location>
        <begin position="310"/>
        <end position="328"/>
    </location>
</feature>
<comment type="caution">
    <text evidence="4">The sequence shown here is derived from an EMBL/GenBank/DDBJ whole genome shotgun (WGS) entry which is preliminary data.</text>
</comment>
<evidence type="ECO:0000313" key="4">
    <source>
        <dbReference type="EMBL" id="KAJ9667128.1"/>
    </source>
</evidence>
<evidence type="ECO:0000256" key="2">
    <source>
        <dbReference type="SAM" id="Phobius"/>
    </source>
</evidence>
<keyword evidence="2" id="KW-1133">Transmembrane helix</keyword>
<evidence type="ECO:0000259" key="3">
    <source>
        <dbReference type="Pfam" id="PF20237"/>
    </source>
</evidence>